<evidence type="ECO:0000313" key="12">
    <source>
        <dbReference type="EMBL" id="MCZ7407984.1"/>
    </source>
</evidence>
<dbReference type="Gene3D" id="1.20.5.1930">
    <property type="match status" value="1"/>
</dbReference>
<dbReference type="InterPro" id="IPR003594">
    <property type="entry name" value="HATPase_dom"/>
</dbReference>
<dbReference type="InterPro" id="IPR036890">
    <property type="entry name" value="HATPase_C_sf"/>
</dbReference>
<dbReference type="GO" id="GO:0005524">
    <property type="term" value="F:ATP binding"/>
    <property type="evidence" value="ECO:0007669"/>
    <property type="project" value="UniProtKB-KW"/>
</dbReference>
<evidence type="ECO:0000256" key="3">
    <source>
        <dbReference type="ARBA" id="ARBA00022553"/>
    </source>
</evidence>
<dbReference type="Gene3D" id="3.30.565.10">
    <property type="entry name" value="Histidine kinase-like ATPase, C-terminal domain"/>
    <property type="match status" value="1"/>
</dbReference>
<comment type="caution">
    <text evidence="12">The sequence shown here is derived from an EMBL/GenBank/DDBJ whole genome shotgun (WGS) entry which is preliminary data.</text>
</comment>
<accession>A0A9X3KA10</accession>
<feature type="transmembrane region" description="Helical" evidence="9">
    <location>
        <begin position="9"/>
        <end position="29"/>
    </location>
</feature>
<dbReference type="InterPro" id="IPR011712">
    <property type="entry name" value="Sig_transdc_His_kin_sub3_dim/P"/>
</dbReference>
<evidence type="ECO:0000256" key="6">
    <source>
        <dbReference type="ARBA" id="ARBA00022777"/>
    </source>
</evidence>
<evidence type="ECO:0000256" key="5">
    <source>
        <dbReference type="ARBA" id="ARBA00022741"/>
    </source>
</evidence>
<dbReference type="GO" id="GO:0046983">
    <property type="term" value="F:protein dimerization activity"/>
    <property type="evidence" value="ECO:0007669"/>
    <property type="project" value="InterPro"/>
</dbReference>
<dbReference type="Proteomes" id="UP001141458">
    <property type="component" value="Unassembled WGS sequence"/>
</dbReference>
<keyword evidence="6 12" id="KW-0418">Kinase</keyword>
<organism evidence="12 13">
    <name type="scientific">Parvimonas micra</name>
    <dbReference type="NCBI Taxonomy" id="33033"/>
    <lineage>
        <taxon>Bacteria</taxon>
        <taxon>Bacillati</taxon>
        <taxon>Bacillota</taxon>
        <taxon>Tissierellia</taxon>
        <taxon>Tissierellales</taxon>
        <taxon>Peptoniphilaceae</taxon>
        <taxon>Parvimonas</taxon>
    </lineage>
</organism>
<evidence type="ECO:0000256" key="9">
    <source>
        <dbReference type="SAM" id="Phobius"/>
    </source>
</evidence>
<feature type="domain" description="Histidine kinase/HSP90-like ATPase" evidence="10">
    <location>
        <begin position="173"/>
        <end position="259"/>
    </location>
</feature>
<feature type="domain" description="Signal transduction histidine kinase subgroup 3 dimerisation and phosphoacceptor" evidence="11">
    <location>
        <begin position="72"/>
        <end position="135"/>
    </location>
</feature>
<evidence type="ECO:0000256" key="1">
    <source>
        <dbReference type="ARBA" id="ARBA00000085"/>
    </source>
</evidence>
<proteinExistence type="predicted"/>
<dbReference type="RefSeq" id="WP_269721067.1">
    <property type="nucleotide sequence ID" value="NZ_JANDZT010000005.1"/>
</dbReference>
<protein>
    <recommendedName>
        <fullName evidence="2">histidine kinase</fullName>
        <ecNumber evidence="2">2.7.13.3</ecNumber>
    </recommendedName>
</protein>
<keyword evidence="9" id="KW-0812">Transmembrane</keyword>
<keyword evidence="8" id="KW-0902">Two-component regulatory system</keyword>
<dbReference type="Pfam" id="PF07730">
    <property type="entry name" value="HisKA_3"/>
    <property type="match status" value="1"/>
</dbReference>
<dbReference type="InterPro" id="IPR050482">
    <property type="entry name" value="Sensor_HK_TwoCompSys"/>
</dbReference>
<dbReference type="PANTHER" id="PTHR24421:SF10">
    <property type="entry name" value="NITRATE_NITRITE SENSOR PROTEIN NARQ"/>
    <property type="match status" value="1"/>
</dbReference>
<dbReference type="EC" id="2.7.13.3" evidence="2"/>
<dbReference type="EMBL" id="JANDZV010000005">
    <property type="protein sequence ID" value="MCZ7407984.1"/>
    <property type="molecule type" value="Genomic_DNA"/>
</dbReference>
<evidence type="ECO:0000256" key="2">
    <source>
        <dbReference type="ARBA" id="ARBA00012438"/>
    </source>
</evidence>
<reference evidence="12" key="1">
    <citation type="submission" date="2022-07" db="EMBL/GenBank/DDBJ databases">
        <title>Parvimonas micra travels from the subgingival sulcus of the human oral cavity to the colorectal adenocarcinoma.</title>
        <authorList>
            <person name="Conde-Perez K."/>
            <person name="Buetas E."/>
            <person name="Aja-Macaya P."/>
            <person name="Martin-De Arribas E."/>
            <person name="Iglesias-Corras I."/>
            <person name="Trigo-Tasende N."/>
            <person name="Nasser-Ali M."/>
            <person name="Estevez L.S."/>
            <person name="Rumbo-Feal S."/>
            <person name="Otero-Alen B."/>
            <person name="Noguera J.F."/>
            <person name="Concha A."/>
            <person name="Pardinas-Lopez S."/>
            <person name="Carda-Dieguez M."/>
            <person name="Gomez-Randulfe I."/>
            <person name="Martinez-Lago N."/>
            <person name="Ladra S."/>
            <person name="Aparicio L.A."/>
            <person name="Bou G."/>
            <person name="Mira A."/>
            <person name="Vallejo J.A."/>
            <person name="Poza M."/>
        </authorList>
    </citation>
    <scope>NUCLEOTIDE SEQUENCE</scope>
    <source>
        <strain evidence="12">PM79KC-AC-4</strain>
    </source>
</reference>
<dbReference type="GO" id="GO:0016020">
    <property type="term" value="C:membrane"/>
    <property type="evidence" value="ECO:0007669"/>
    <property type="project" value="InterPro"/>
</dbReference>
<dbReference type="CDD" id="cd16917">
    <property type="entry name" value="HATPase_UhpB-NarQ-NarX-like"/>
    <property type="match status" value="1"/>
</dbReference>
<evidence type="ECO:0000259" key="10">
    <source>
        <dbReference type="Pfam" id="PF02518"/>
    </source>
</evidence>
<keyword evidence="9" id="KW-0472">Membrane</keyword>
<dbReference type="PANTHER" id="PTHR24421">
    <property type="entry name" value="NITRATE/NITRITE SENSOR PROTEIN NARX-RELATED"/>
    <property type="match status" value="1"/>
</dbReference>
<evidence type="ECO:0000256" key="7">
    <source>
        <dbReference type="ARBA" id="ARBA00022840"/>
    </source>
</evidence>
<comment type="catalytic activity">
    <reaction evidence="1">
        <text>ATP + protein L-histidine = ADP + protein N-phospho-L-histidine.</text>
        <dbReference type="EC" id="2.7.13.3"/>
    </reaction>
</comment>
<evidence type="ECO:0000256" key="4">
    <source>
        <dbReference type="ARBA" id="ARBA00022679"/>
    </source>
</evidence>
<keyword evidence="9" id="KW-1133">Transmembrane helix</keyword>
<keyword evidence="7" id="KW-0067">ATP-binding</keyword>
<keyword evidence="4" id="KW-0808">Transferase</keyword>
<keyword evidence="5" id="KW-0547">Nucleotide-binding</keyword>
<name>A0A9X3KA10_9FIRM</name>
<dbReference type="Pfam" id="PF02518">
    <property type="entry name" value="HATPase_c"/>
    <property type="match status" value="1"/>
</dbReference>
<sequence>MKLEFINNLYIYLIFYFIVNAFIIAYFYINKKNIILEDEKILIEGKYNELVLKTQELKKNQLDLLGASKTEERNRIARDLHDSVGHLLSTLSIQLTALEKITKSRDLDISENIGELKVFTQDGLREVRKIIHDMKVENKNNWKNNIEKLINNSGIKINYIVNEETWTLNERQEQAIYRIIQEFITNSQKYSNTNKINISLIFSQDSLVLSMKDFGKGCDNFEEKGGLLSIRERVNELHGEMNVESGNNKGFYLQVYIPRVI</sequence>
<evidence type="ECO:0000313" key="13">
    <source>
        <dbReference type="Proteomes" id="UP001141458"/>
    </source>
</evidence>
<dbReference type="SUPFAM" id="SSF55874">
    <property type="entry name" value="ATPase domain of HSP90 chaperone/DNA topoisomerase II/histidine kinase"/>
    <property type="match status" value="1"/>
</dbReference>
<evidence type="ECO:0000256" key="8">
    <source>
        <dbReference type="ARBA" id="ARBA00023012"/>
    </source>
</evidence>
<dbReference type="AlphaFoldDB" id="A0A9X3KA10"/>
<keyword evidence="3" id="KW-0597">Phosphoprotein</keyword>
<evidence type="ECO:0000259" key="11">
    <source>
        <dbReference type="Pfam" id="PF07730"/>
    </source>
</evidence>
<dbReference type="GO" id="GO:0000155">
    <property type="term" value="F:phosphorelay sensor kinase activity"/>
    <property type="evidence" value="ECO:0007669"/>
    <property type="project" value="InterPro"/>
</dbReference>
<gene>
    <name evidence="12" type="ORF">NND69_06380</name>
</gene>